<dbReference type="STRING" id="758820.SAMN00777080_4914"/>
<evidence type="ECO:0000256" key="10">
    <source>
        <dbReference type="SAM" id="SignalP"/>
    </source>
</evidence>
<reference evidence="14" key="1">
    <citation type="submission" date="2017-04" db="EMBL/GenBank/DDBJ databases">
        <authorList>
            <person name="Varghese N."/>
            <person name="Submissions S."/>
        </authorList>
    </citation>
    <scope>NUCLEOTIDE SEQUENCE [LARGE SCALE GENOMIC DNA]</scope>
    <source>
        <strain evidence="14">DSM 16537</strain>
    </source>
</reference>
<comment type="similarity">
    <text evidence="8 9">Belongs to the TonB-dependent receptor family.</text>
</comment>
<dbReference type="InterPro" id="IPR012910">
    <property type="entry name" value="Plug_dom"/>
</dbReference>
<dbReference type="Pfam" id="PF00593">
    <property type="entry name" value="TonB_dep_Rec_b-barrel"/>
    <property type="match status" value="1"/>
</dbReference>
<dbReference type="PROSITE" id="PS52016">
    <property type="entry name" value="TONB_DEPENDENT_REC_3"/>
    <property type="match status" value="1"/>
</dbReference>
<keyword evidence="5 9" id="KW-0798">TonB box</keyword>
<keyword evidence="6 8" id="KW-0472">Membrane</keyword>
<dbReference type="GO" id="GO:0009279">
    <property type="term" value="C:cell outer membrane"/>
    <property type="evidence" value="ECO:0007669"/>
    <property type="project" value="UniProtKB-SubCell"/>
</dbReference>
<evidence type="ECO:0000256" key="1">
    <source>
        <dbReference type="ARBA" id="ARBA00004571"/>
    </source>
</evidence>
<dbReference type="NCBIfam" id="TIGR04057">
    <property type="entry name" value="SusC_RagA_signa"/>
    <property type="match status" value="1"/>
</dbReference>
<feature type="chain" id="PRO_5013207208" evidence="10">
    <location>
        <begin position="27"/>
        <end position="1072"/>
    </location>
</feature>
<dbReference type="EMBL" id="LT838813">
    <property type="protein sequence ID" value="SMD46233.1"/>
    <property type="molecule type" value="Genomic_DNA"/>
</dbReference>
<evidence type="ECO:0000256" key="7">
    <source>
        <dbReference type="ARBA" id="ARBA00023237"/>
    </source>
</evidence>
<evidence type="ECO:0000259" key="12">
    <source>
        <dbReference type="Pfam" id="PF07715"/>
    </source>
</evidence>
<dbReference type="NCBIfam" id="TIGR04056">
    <property type="entry name" value="OMP_RagA_SusC"/>
    <property type="match status" value="1"/>
</dbReference>
<dbReference type="InterPro" id="IPR037066">
    <property type="entry name" value="Plug_dom_sf"/>
</dbReference>
<evidence type="ECO:0000256" key="2">
    <source>
        <dbReference type="ARBA" id="ARBA00022448"/>
    </source>
</evidence>
<evidence type="ECO:0000256" key="8">
    <source>
        <dbReference type="PROSITE-ProRule" id="PRU01360"/>
    </source>
</evidence>
<dbReference type="Gene3D" id="2.60.40.1120">
    <property type="entry name" value="Carboxypeptidase-like, regulatory domain"/>
    <property type="match status" value="1"/>
</dbReference>
<protein>
    <submittedName>
        <fullName evidence="13">TonB-linked outer membrane protein, SusC/RagA family</fullName>
    </submittedName>
</protein>
<dbReference type="Gene3D" id="2.170.130.10">
    <property type="entry name" value="TonB-dependent receptor, plug domain"/>
    <property type="match status" value="1"/>
</dbReference>
<dbReference type="InterPro" id="IPR036942">
    <property type="entry name" value="Beta-barrel_TonB_sf"/>
</dbReference>
<keyword evidence="10" id="KW-0732">Signal</keyword>
<dbReference type="SUPFAM" id="SSF56935">
    <property type="entry name" value="Porins"/>
    <property type="match status" value="1"/>
</dbReference>
<evidence type="ECO:0000256" key="6">
    <source>
        <dbReference type="ARBA" id="ARBA00023136"/>
    </source>
</evidence>
<dbReference type="OrthoDB" id="9768177at2"/>
<accession>A0A1W2HBI3</accession>
<dbReference type="InterPro" id="IPR039426">
    <property type="entry name" value="TonB-dep_rcpt-like"/>
</dbReference>
<evidence type="ECO:0000313" key="13">
    <source>
        <dbReference type="EMBL" id="SMD46233.1"/>
    </source>
</evidence>
<evidence type="ECO:0000256" key="4">
    <source>
        <dbReference type="ARBA" id="ARBA00022692"/>
    </source>
</evidence>
<dbReference type="InterPro" id="IPR000531">
    <property type="entry name" value="Beta-barrel_TonB"/>
</dbReference>
<evidence type="ECO:0000313" key="14">
    <source>
        <dbReference type="Proteomes" id="UP000192333"/>
    </source>
</evidence>
<dbReference type="InterPro" id="IPR008969">
    <property type="entry name" value="CarboxyPept-like_regulatory"/>
</dbReference>
<dbReference type="InterPro" id="IPR023996">
    <property type="entry name" value="TonB-dep_OMP_SusC/RagA"/>
</dbReference>
<dbReference type="AlphaFoldDB" id="A0A1W2HBI3"/>
<keyword evidence="7 8" id="KW-0998">Cell outer membrane</keyword>
<dbReference type="InterPro" id="IPR023997">
    <property type="entry name" value="TonB-dep_OMP_SusC/RagA_CS"/>
</dbReference>
<keyword evidence="14" id="KW-1185">Reference proteome</keyword>
<evidence type="ECO:0000259" key="11">
    <source>
        <dbReference type="Pfam" id="PF00593"/>
    </source>
</evidence>
<gene>
    <name evidence="13" type="ORF">SAMN00777080_4914</name>
</gene>
<proteinExistence type="inferred from homology"/>
<keyword evidence="4 8" id="KW-0812">Transmembrane</keyword>
<keyword evidence="3 8" id="KW-1134">Transmembrane beta strand</keyword>
<dbReference type="SUPFAM" id="SSF49464">
    <property type="entry name" value="Carboxypeptidase regulatory domain-like"/>
    <property type="match status" value="1"/>
</dbReference>
<dbReference type="Proteomes" id="UP000192333">
    <property type="component" value="Chromosome I"/>
</dbReference>
<sequence>MFMEKFYKSLSVFILLLVLSSATVLAQTTVTGRVIDEFSDGIPGVSVLVKGTGTGVVTDIDGNYSIYVPSNESILVFSFIGYVSREEVVGNRSEINVTLEESLLGLDEVIVTGYTSERKRDIVGSVSVVNTKTTLQQPSFTLGNMLQGRAAGVTVSGTGAPGAAAKVRIRGFTSFGNNDPLYVIDGVPTDNANALNPQDIESVQVLKDPVSASIYGSRAANGVIVVTTRQGTSGKTNLTYDSYVGFQSLPNRVYPTMLNTEEYREHLIRAAEGAGIPFNSRIFQNGIPQYLVSNMDVNARPGEATNPDFDRYNWDPFSFENTYQIAETSPGTDWHRDAAQNGIIHMHQIGATGGTDKGSYSMGLNYFSSDGVFRETGLQRTTLRANTRFSPKKWITIGENFQLAFVDQFGSSSDPNNLSGGLDFNNEGQNPWYLATRAAPFIPLQDINGNPAGTSIGGAGQTLTAHAVLPRNRDNKFRGITLFGNAYAQLHLTKNLTASTSFGIDQRYGNGYNFTWITPEKAEPIRNNAYSEYFNSFTSWTWTNSLQYNLNIGDKHVIKLFGATEAIFEQGRFLSASRVDYDFNDPDFRSINTGKNLPQNSGAPGTPRTLSSIFGKAEYQLMDKYLFSATLRRDEASVFGPDFRVGVFPAFGFGWRISEESFMQSATMFDELKLRGGWGQMGSQRNVSAANAYSFFGASLNGTAYDIAGTNGLPQIGYRPSVVGNPSTKWEAAEMVNVGLDGSMFGGRLDFTVEYFNNTTNDLLVERQRNGLEPNVGQPRINVGTMVNKGVDGSLSTRGKMGKDWSYNVGMTFTHYRNEAVKIDAEGSSFLLFGAGRLGNVQRIEAGRPLASFWGWQVDGIFQTEEEVTAHADMPYKRVGSWKIRDINNDGVIDGDDQTFIGNPIPKFQMGMDIGFNYKNWDFQTFLFWNQGNQIYNYTKWSTHLRGFEGGYHTDVLYDTWTPENRGASMPILNANDTFSGAISNSWYVEDGSFLRVRQMQIGYTFPMAQIERLGMYRARIYVQGQNVFTFTNYSGPDPDIGILGNSELQMGVDQFRTPAPRTFIVGINVGF</sequence>
<comment type="subcellular location">
    <subcellularLocation>
        <location evidence="1 8">Cell outer membrane</location>
        <topology evidence="1 8">Multi-pass membrane protein</topology>
    </subcellularLocation>
</comment>
<evidence type="ECO:0000256" key="5">
    <source>
        <dbReference type="ARBA" id="ARBA00023077"/>
    </source>
</evidence>
<dbReference type="Pfam" id="PF07715">
    <property type="entry name" value="Plug"/>
    <property type="match status" value="1"/>
</dbReference>
<name>A0A1W2HBI3_9BACT</name>
<keyword evidence="2 8" id="KW-0813">Transport</keyword>
<feature type="signal peptide" evidence="10">
    <location>
        <begin position="1"/>
        <end position="26"/>
    </location>
</feature>
<evidence type="ECO:0000256" key="9">
    <source>
        <dbReference type="RuleBase" id="RU003357"/>
    </source>
</evidence>
<evidence type="ECO:0000256" key="3">
    <source>
        <dbReference type="ARBA" id="ARBA00022452"/>
    </source>
</evidence>
<organism evidence="13 14">
    <name type="scientific">Aquiflexum balticum DSM 16537</name>
    <dbReference type="NCBI Taxonomy" id="758820"/>
    <lineage>
        <taxon>Bacteria</taxon>
        <taxon>Pseudomonadati</taxon>
        <taxon>Bacteroidota</taxon>
        <taxon>Cytophagia</taxon>
        <taxon>Cytophagales</taxon>
        <taxon>Cyclobacteriaceae</taxon>
        <taxon>Aquiflexum</taxon>
    </lineage>
</organism>
<feature type="domain" description="TonB-dependent receptor plug" evidence="12">
    <location>
        <begin position="119"/>
        <end position="223"/>
    </location>
</feature>
<feature type="domain" description="TonB-dependent receptor-like beta-barrel" evidence="11">
    <location>
        <begin position="468"/>
        <end position="870"/>
    </location>
</feature>
<dbReference type="Gene3D" id="2.40.170.20">
    <property type="entry name" value="TonB-dependent receptor, beta-barrel domain"/>
    <property type="match status" value="1"/>
</dbReference>
<dbReference type="Pfam" id="PF13715">
    <property type="entry name" value="CarbopepD_reg_2"/>
    <property type="match status" value="1"/>
</dbReference>